<keyword evidence="6" id="KW-0333">Golgi apparatus</keyword>
<evidence type="ECO:0000256" key="2">
    <source>
        <dbReference type="ARBA" id="ARBA00006653"/>
    </source>
</evidence>
<dbReference type="PANTHER" id="PTHR31658">
    <property type="entry name" value="CONSERVED OLIGOMERIC GOLGI COMPLEX SUBUNIT 1"/>
    <property type="match status" value="1"/>
</dbReference>
<keyword evidence="10" id="KW-1185">Reference proteome</keyword>
<evidence type="ECO:0000256" key="1">
    <source>
        <dbReference type="ARBA" id="ARBA00004395"/>
    </source>
</evidence>
<protein>
    <recommendedName>
        <fullName evidence="3">Conserved oligomeric Golgi complex subunit 1</fullName>
    </recommendedName>
</protein>
<accession>A0AA39IIU9</accession>
<evidence type="ECO:0000256" key="5">
    <source>
        <dbReference type="ARBA" id="ARBA00022927"/>
    </source>
</evidence>
<dbReference type="Proteomes" id="UP001175271">
    <property type="component" value="Unassembled WGS sequence"/>
</dbReference>
<evidence type="ECO:0000256" key="6">
    <source>
        <dbReference type="ARBA" id="ARBA00023034"/>
    </source>
</evidence>
<evidence type="ECO:0000256" key="7">
    <source>
        <dbReference type="ARBA" id="ARBA00023136"/>
    </source>
</evidence>
<feature type="compositionally biased region" description="Polar residues" evidence="8">
    <location>
        <begin position="743"/>
        <end position="757"/>
    </location>
</feature>
<evidence type="ECO:0000256" key="8">
    <source>
        <dbReference type="SAM" id="MobiDB-lite"/>
    </source>
</evidence>
<dbReference type="GO" id="GO:0006891">
    <property type="term" value="P:intra-Golgi vesicle-mediated transport"/>
    <property type="evidence" value="ECO:0007669"/>
    <property type="project" value="InterPro"/>
</dbReference>
<feature type="region of interest" description="Disordered" evidence="8">
    <location>
        <begin position="732"/>
        <end position="757"/>
    </location>
</feature>
<evidence type="ECO:0000313" key="10">
    <source>
        <dbReference type="Proteomes" id="UP001175271"/>
    </source>
</evidence>
<comment type="caution">
    <text evidence="9">The sequence shown here is derived from an EMBL/GenBank/DDBJ whole genome shotgun (WGS) entry which is preliminary data.</text>
</comment>
<organism evidence="9 10">
    <name type="scientific">Steinernema hermaphroditum</name>
    <dbReference type="NCBI Taxonomy" id="289476"/>
    <lineage>
        <taxon>Eukaryota</taxon>
        <taxon>Metazoa</taxon>
        <taxon>Ecdysozoa</taxon>
        <taxon>Nematoda</taxon>
        <taxon>Chromadorea</taxon>
        <taxon>Rhabditida</taxon>
        <taxon>Tylenchina</taxon>
        <taxon>Panagrolaimomorpha</taxon>
        <taxon>Strongyloidoidea</taxon>
        <taxon>Steinernematidae</taxon>
        <taxon>Steinernema</taxon>
    </lineage>
</organism>
<reference evidence="9" key="1">
    <citation type="submission" date="2023-06" db="EMBL/GenBank/DDBJ databases">
        <title>Genomic analysis of the entomopathogenic nematode Steinernema hermaphroditum.</title>
        <authorList>
            <person name="Schwarz E.M."/>
            <person name="Heppert J.K."/>
            <person name="Baniya A."/>
            <person name="Schwartz H.T."/>
            <person name="Tan C.-H."/>
            <person name="Antoshechkin I."/>
            <person name="Sternberg P.W."/>
            <person name="Goodrich-Blair H."/>
            <person name="Dillman A.R."/>
        </authorList>
    </citation>
    <scope>NUCLEOTIDE SEQUENCE</scope>
    <source>
        <strain evidence="9">PS9179</strain>
        <tissue evidence="9">Whole animal</tissue>
    </source>
</reference>
<name>A0AA39IIU9_9BILA</name>
<keyword evidence="5" id="KW-0653">Protein transport</keyword>
<evidence type="ECO:0000313" key="9">
    <source>
        <dbReference type="EMBL" id="KAK0425140.1"/>
    </source>
</evidence>
<comment type="subcellular location">
    <subcellularLocation>
        <location evidence="1">Golgi apparatus membrane</location>
        <topology evidence="1">Peripheral membrane protein</topology>
    </subcellularLocation>
</comment>
<dbReference type="GO" id="GO:0000139">
    <property type="term" value="C:Golgi membrane"/>
    <property type="evidence" value="ECO:0007669"/>
    <property type="project" value="UniProtKB-SubCell"/>
</dbReference>
<sequence length="772" mass="87881">MDVERLMRELNIDQLAEIQSNLVTEVEDKKEELRQMVGRRYRDVLDASNCVRKLAEMANQLSDCIAEAHKSPPSSVIARSSKDSGWMREDAIYRFVVLDRLQREIEVTDDSLSDTFVLLLAENLHRFLSVEASLPAPVAATLRRLSPLFMKQRRDLLEHCEAMLGELNDWNETTNVFLAMVILNPLTPAELVDRYFSARLDKVSRCISWSNSLIDVLRAMHDTVAVVYCIFGKGKVYSSALNVVAADGWRPECVKMIIGDQLLTYVNFIEGEILKVNRRYAILEKQIDPNVLQGKCTAWVTNICDVINNQMDELCKHIESTELVVDFLSMASELFRTKWTGIVSHSVIYQRMFGDKLIKRFISLIESELLEAEDRLIKGWSSMAFADAGLLFQKRSEKFDPLLASGVSKNLNELVEKFNGELGLLSQSVRRFEKLGKELSNVALTDQFAEMVLKMVERLTNRPSTSSEEPLRLFRLFLALIRFHPSVLCSSMDRSADKIQQCSRLLNQAAHNALCEHLDRVIQMCVDKCNLKALEKDSTYLFRIIDILQENEEVALEQVGVFMIPTQINHRLYDFLMMIANETIDQGVGHLCNKNVREHVKNVLGRLLGDMMSSCADNCCCLPAVCFQLLFDARVILLLFPSEAVKAAIQKIESKLDPFDLSIVSDLISQNAKIAVQRNSLLFGQMSGEPVFPRETNLRESYNQLIDTTKRITEVPRLSLIPRLSKYREMESEAKQEEMLGLPSSTTQPAKSSTTSLSSFYDKISTSWFRKE</sequence>
<keyword evidence="7" id="KW-0472">Membrane</keyword>
<evidence type="ECO:0000256" key="3">
    <source>
        <dbReference type="ARBA" id="ARBA00020978"/>
    </source>
</evidence>
<gene>
    <name evidence="9" type="ORF">QR680_009055</name>
</gene>
<evidence type="ECO:0000256" key="4">
    <source>
        <dbReference type="ARBA" id="ARBA00022448"/>
    </source>
</evidence>
<keyword evidence="4" id="KW-0813">Transport</keyword>
<dbReference type="GO" id="GO:0015031">
    <property type="term" value="P:protein transport"/>
    <property type="evidence" value="ECO:0007669"/>
    <property type="project" value="UniProtKB-KW"/>
</dbReference>
<proteinExistence type="inferred from homology"/>
<comment type="similarity">
    <text evidence="2">Belongs to the COG1 family.</text>
</comment>
<dbReference type="GO" id="GO:0017119">
    <property type="term" value="C:Golgi transport complex"/>
    <property type="evidence" value="ECO:0007669"/>
    <property type="project" value="InterPro"/>
</dbReference>
<dbReference type="Pfam" id="PF08700">
    <property type="entry name" value="VPS51_Exo84_N"/>
    <property type="match status" value="1"/>
</dbReference>
<dbReference type="PANTHER" id="PTHR31658:SF0">
    <property type="entry name" value="CONSERVED OLIGOMERIC GOLGI COMPLEX SUBUNIT 1"/>
    <property type="match status" value="1"/>
</dbReference>
<dbReference type="AlphaFoldDB" id="A0AA39IIU9"/>
<dbReference type="InterPro" id="IPR033370">
    <property type="entry name" value="COG1"/>
</dbReference>
<dbReference type="EMBL" id="JAUCMV010000001">
    <property type="protein sequence ID" value="KAK0425140.1"/>
    <property type="molecule type" value="Genomic_DNA"/>
</dbReference>